<dbReference type="EC" id="3.4.13.19" evidence="1"/>
<dbReference type="PROSITE" id="PS51365">
    <property type="entry name" value="RENAL_DIPEPTIDASE_2"/>
    <property type="match status" value="1"/>
</dbReference>
<dbReference type="CDD" id="cd01301">
    <property type="entry name" value="rDP_like"/>
    <property type="match status" value="1"/>
</dbReference>
<dbReference type="PANTHER" id="PTHR10443:SF12">
    <property type="entry name" value="DIPEPTIDASE"/>
    <property type="match status" value="1"/>
</dbReference>
<dbReference type="RefSeq" id="WP_407049317.1">
    <property type="nucleotide sequence ID" value="NZ_CP158568.1"/>
</dbReference>
<dbReference type="Pfam" id="PF01244">
    <property type="entry name" value="Peptidase_M19"/>
    <property type="match status" value="1"/>
</dbReference>
<proteinExistence type="predicted"/>
<dbReference type="PANTHER" id="PTHR10443">
    <property type="entry name" value="MICROSOMAL DIPEPTIDASE"/>
    <property type="match status" value="1"/>
</dbReference>
<dbReference type="InterPro" id="IPR008257">
    <property type="entry name" value="Pept_M19"/>
</dbReference>
<reference evidence="1" key="1">
    <citation type="submission" date="2024-06" db="EMBL/GenBank/DDBJ databases">
        <title>Methylostella associata gen. nov., sp. nov., a novel Ancalomicrobiaceae-affiliated facultatively methylotrophic bacteria that feed on methanotrophs of the genus Methylococcus.</title>
        <authorList>
            <person name="Saltykova V."/>
            <person name="Danilova O.V."/>
            <person name="Oshkin I.Y."/>
            <person name="Belova S.E."/>
            <person name="Pimenov N.V."/>
            <person name="Dedysh S.N."/>
        </authorList>
    </citation>
    <scope>NUCLEOTIDE SEQUENCE</scope>
    <source>
        <strain evidence="1">S20</strain>
    </source>
</reference>
<dbReference type="GO" id="GO:0006508">
    <property type="term" value="P:proteolysis"/>
    <property type="evidence" value="ECO:0007669"/>
    <property type="project" value="InterPro"/>
</dbReference>
<accession>A0AAU7X8H7</accession>
<evidence type="ECO:0000313" key="1">
    <source>
        <dbReference type="EMBL" id="XBY44224.1"/>
    </source>
</evidence>
<dbReference type="AlphaFoldDB" id="A0AAU7X8H7"/>
<dbReference type="Gene3D" id="3.20.20.140">
    <property type="entry name" value="Metal-dependent hydrolases"/>
    <property type="match status" value="1"/>
</dbReference>
<gene>
    <name evidence="1" type="ORF">ABS361_19630</name>
</gene>
<name>A0AAU7X8H7_9HYPH</name>
<dbReference type="InterPro" id="IPR032466">
    <property type="entry name" value="Metal_Hydrolase"/>
</dbReference>
<dbReference type="KEGG" id="mflg:ABS361_19630"/>
<dbReference type="EMBL" id="CP158568">
    <property type="protein sequence ID" value="XBY44224.1"/>
    <property type="molecule type" value="Genomic_DNA"/>
</dbReference>
<protein>
    <submittedName>
        <fullName evidence="1">Dipeptidase</fullName>
        <ecNumber evidence="1">3.4.13.19</ecNumber>
    </submittedName>
</protein>
<dbReference type="GO" id="GO:0070573">
    <property type="term" value="F:metallodipeptidase activity"/>
    <property type="evidence" value="ECO:0007669"/>
    <property type="project" value="InterPro"/>
</dbReference>
<organism evidence="1">
    <name type="scientific">Methyloraptor flagellatus</name>
    <dbReference type="NCBI Taxonomy" id="3162530"/>
    <lineage>
        <taxon>Bacteria</taxon>
        <taxon>Pseudomonadati</taxon>
        <taxon>Pseudomonadota</taxon>
        <taxon>Alphaproteobacteria</taxon>
        <taxon>Hyphomicrobiales</taxon>
        <taxon>Ancalomicrobiaceae</taxon>
        <taxon>Methyloraptor</taxon>
    </lineage>
</organism>
<sequence>MAMDPEAALAHARDLLSRIPLVDGHNDLPWVIREQADRPGDVAAARLGEDLPKRDSDIPKMRAGGLTAQFWAAFLPTETPHPMRAYMEQIALIRRMEALHADVFLPGRRASDIARAKAEGKIASFIAVEGGVALEGSLEVLSVLYDLGARYMTLCHNETLDWVDSTTDVKRHGGLTSFGRRVIAEMNRLGLMIDCSHTSHDAMRQVLALSKAPVAFTHCNAFSLCAHPRNVPDDVLAAIPANGGIVMATFVPDFVSEASRTWMAPMKDAFGKTIPDPDWTTFMPARRAELGPWPRGSVAELATHIEYMADKAGIAHVGIGSDFFGGPTPQGLEDQSRFPYLLAELVGRGWSDDALAGLMSGNFIRVFEAVERVAEGLGEQAPALGRVGEE</sequence>
<dbReference type="SUPFAM" id="SSF51556">
    <property type="entry name" value="Metallo-dependent hydrolases"/>
    <property type="match status" value="1"/>
</dbReference>
<keyword evidence="1" id="KW-0378">Hydrolase</keyword>
<keyword evidence="1" id="KW-0645">Protease</keyword>
<keyword evidence="1" id="KW-0224">Dipeptidase</keyword>